<name>A0ABN7BBC9_9HEMI</name>
<reference evidence="2 3" key="1">
    <citation type="submission" date="2023-09" db="EMBL/GenBank/DDBJ databases">
        <title>Nesidiocoris tenuis whole genome shotgun sequence.</title>
        <authorList>
            <person name="Shibata T."/>
            <person name="Shimoda M."/>
            <person name="Kobayashi T."/>
            <person name="Uehara T."/>
        </authorList>
    </citation>
    <scope>NUCLEOTIDE SEQUENCE [LARGE SCALE GENOMIC DNA]</scope>
    <source>
        <strain evidence="2 3">Japan</strain>
    </source>
</reference>
<protein>
    <submittedName>
        <fullName evidence="2">Uncharacterized protein</fullName>
    </submittedName>
</protein>
<evidence type="ECO:0000313" key="2">
    <source>
        <dbReference type="EMBL" id="BET01691.1"/>
    </source>
</evidence>
<organism evidence="2 3">
    <name type="scientific">Nesidiocoris tenuis</name>
    <dbReference type="NCBI Taxonomy" id="355587"/>
    <lineage>
        <taxon>Eukaryota</taxon>
        <taxon>Metazoa</taxon>
        <taxon>Ecdysozoa</taxon>
        <taxon>Arthropoda</taxon>
        <taxon>Hexapoda</taxon>
        <taxon>Insecta</taxon>
        <taxon>Pterygota</taxon>
        <taxon>Neoptera</taxon>
        <taxon>Paraneoptera</taxon>
        <taxon>Hemiptera</taxon>
        <taxon>Heteroptera</taxon>
        <taxon>Panheteroptera</taxon>
        <taxon>Cimicomorpha</taxon>
        <taxon>Miridae</taxon>
        <taxon>Dicyphina</taxon>
        <taxon>Nesidiocoris</taxon>
    </lineage>
</organism>
<dbReference type="Proteomes" id="UP001307889">
    <property type="component" value="Chromosome 13"/>
</dbReference>
<keyword evidence="1" id="KW-0732">Signal</keyword>
<sequence>MRSIFLVFLLVALTQALEPKDDPIKKLLKVAELSQKQNSFSNLDKNDGKTPTADISCDLQKLSQDATDYIITAVKMMNQIFKLSYQAYTNKSDCPFSSDFRCFLKRYTDLMSVVNKVKSEIVSFSKGSPGFFTDILNCKSSLVNH</sequence>
<dbReference type="EMBL" id="AP028921">
    <property type="protein sequence ID" value="BET01691.1"/>
    <property type="molecule type" value="Genomic_DNA"/>
</dbReference>
<feature type="signal peptide" evidence="1">
    <location>
        <begin position="1"/>
        <end position="16"/>
    </location>
</feature>
<keyword evidence="3" id="KW-1185">Reference proteome</keyword>
<evidence type="ECO:0000256" key="1">
    <source>
        <dbReference type="SAM" id="SignalP"/>
    </source>
</evidence>
<proteinExistence type="predicted"/>
<feature type="chain" id="PRO_5046216284" evidence="1">
    <location>
        <begin position="17"/>
        <end position="145"/>
    </location>
</feature>
<evidence type="ECO:0000313" key="3">
    <source>
        <dbReference type="Proteomes" id="UP001307889"/>
    </source>
</evidence>
<gene>
    <name evidence="2" type="ORF">NTJ_14507</name>
</gene>
<accession>A0ABN7BBC9</accession>